<dbReference type="AlphaFoldDB" id="A0AAD7HYQ0"/>
<proteinExistence type="predicted"/>
<dbReference type="Proteomes" id="UP001215598">
    <property type="component" value="Unassembled WGS sequence"/>
</dbReference>
<sequence>MAPDLPVELLRDIFAMSAPTREEAIELGRTSFLDVPWSLTLVCRQWRAIALSMPSLWSSITIVIAAWDPVGVWTKYPLGLLEAQIARSGTHALQVVLISEEDPGYTTQKIFSTIVSSCDRWETLELASASHLQHLHRMRHNIPLLRQIYLSVPNQLGRLLAFAPQLQVARIVSPGVKSRADSHQAELNTRVPYPITLPWAQLRIFESSYDDPRQIDGMLLAQDLVECQVRIALRHAPWQPPAQPVVFQHLRKLTLAARAPHLDALLLPSLEALVLTLQGEFNHAVDMLQRSACSLRKLWVNECDPSVEQLLSIFSSNPNLFEIGLLGSNNNITAVVAALTLGPGKPVYAPDLTRFHAGDTRSNDTDQALNAILDMVESRLNLFHLHGCSRLEVLSLVRLEYRVYRPDFLARIEAFQAAGLEVDFKNPEGKWSFRLGVSSGRLQRYI</sequence>
<organism evidence="2 3">
    <name type="scientific">Mycena metata</name>
    <dbReference type="NCBI Taxonomy" id="1033252"/>
    <lineage>
        <taxon>Eukaryota</taxon>
        <taxon>Fungi</taxon>
        <taxon>Dikarya</taxon>
        <taxon>Basidiomycota</taxon>
        <taxon>Agaricomycotina</taxon>
        <taxon>Agaricomycetes</taxon>
        <taxon>Agaricomycetidae</taxon>
        <taxon>Agaricales</taxon>
        <taxon>Marasmiineae</taxon>
        <taxon>Mycenaceae</taxon>
        <taxon>Mycena</taxon>
    </lineage>
</organism>
<evidence type="ECO:0000313" key="2">
    <source>
        <dbReference type="EMBL" id="KAJ7731205.1"/>
    </source>
</evidence>
<feature type="domain" description="F-box" evidence="1">
    <location>
        <begin position="3"/>
        <end position="61"/>
    </location>
</feature>
<dbReference type="EMBL" id="JARKIB010000154">
    <property type="protein sequence ID" value="KAJ7731205.1"/>
    <property type="molecule type" value="Genomic_DNA"/>
</dbReference>
<keyword evidence="3" id="KW-1185">Reference proteome</keyword>
<name>A0AAD7HYQ0_9AGAR</name>
<accession>A0AAD7HYQ0</accession>
<comment type="caution">
    <text evidence="2">The sequence shown here is derived from an EMBL/GenBank/DDBJ whole genome shotgun (WGS) entry which is preliminary data.</text>
</comment>
<dbReference type="InterPro" id="IPR001810">
    <property type="entry name" value="F-box_dom"/>
</dbReference>
<protein>
    <recommendedName>
        <fullName evidence="1">F-box domain-containing protein</fullName>
    </recommendedName>
</protein>
<gene>
    <name evidence="2" type="ORF">B0H16DRAFT_1583841</name>
</gene>
<reference evidence="2" key="1">
    <citation type="submission" date="2023-03" db="EMBL/GenBank/DDBJ databases">
        <title>Massive genome expansion in bonnet fungi (Mycena s.s.) driven by repeated elements and novel gene families across ecological guilds.</title>
        <authorList>
            <consortium name="Lawrence Berkeley National Laboratory"/>
            <person name="Harder C.B."/>
            <person name="Miyauchi S."/>
            <person name="Viragh M."/>
            <person name="Kuo A."/>
            <person name="Thoen E."/>
            <person name="Andreopoulos B."/>
            <person name="Lu D."/>
            <person name="Skrede I."/>
            <person name="Drula E."/>
            <person name="Henrissat B."/>
            <person name="Morin E."/>
            <person name="Kohler A."/>
            <person name="Barry K."/>
            <person name="LaButti K."/>
            <person name="Morin E."/>
            <person name="Salamov A."/>
            <person name="Lipzen A."/>
            <person name="Mereny Z."/>
            <person name="Hegedus B."/>
            <person name="Baldrian P."/>
            <person name="Stursova M."/>
            <person name="Weitz H."/>
            <person name="Taylor A."/>
            <person name="Grigoriev I.V."/>
            <person name="Nagy L.G."/>
            <person name="Martin F."/>
            <person name="Kauserud H."/>
        </authorList>
    </citation>
    <scope>NUCLEOTIDE SEQUENCE</scope>
    <source>
        <strain evidence="2">CBHHK182m</strain>
    </source>
</reference>
<dbReference type="Pfam" id="PF12937">
    <property type="entry name" value="F-box-like"/>
    <property type="match status" value="1"/>
</dbReference>
<evidence type="ECO:0000313" key="3">
    <source>
        <dbReference type="Proteomes" id="UP001215598"/>
    </source>
</evidence>
<evidence type="ECO:0000259" key="1">
    <source>
        <dbReference type="Pfam" id="PF12937"/>
    </source>
</evidence>